<protein>
    <submittedName>
        <fullName evidence="1">Uncharacterized protein</fullName>
    </submittedName>
</protein>
<name>A0ACC2N708_9HYME</name>
<sequence length="419" mass="46938">MSLRSVRSCGLLITFGVCLLFQSQANQLQQNASGQIYQRTTKSGDAQNNTSWVPNDCMGLGQSISSQIESLFRSQEKDRKAQLVNFYMTSRDKPLRAMVSTGDQFGLEWTDFRAKRDTIVIVHGFLSNGKEPWIDSMAKAFLKLGDYNVIAVDWSVTSETYNYYKAVVNTQTTGDEIATLFDQIAQSIMSKSSTARAEQWGQIHCVGHSLGAHICGYAANEMKRRNSSWVLRRITGLDPAQPCFHTNELALKLDKQDAPFVDVIHTNGRFLSKLGFGLPEPMGHVDFFPNGGKQQPGCQTTGFTIPIISIPTSALSRAVCHHGRSYVYFTESILNAVSNKCVFWAQPWDRSYRDIKRILITTCKPGKCTEMGINSVKYNLRGTFFVLTAATGPFCDPEYKDRDEIITALKDDFGDDWED</sequence>
<evidence type="ECO:0000313" key="1">
    <source>
        <dbReference type="EMBL" id="KAJ8666847.1"/>
    </source>
</evidence>
<gene>
    <name evidence="1" type="ORF">QAD02_008509</name>
</gene>
<keyword evidence="2" id="KW-1185">Reference proteome</keyword>
<comment type="caution">
    <text evidence="1">The sequence shown here is derived from an EMBL/GenBank/DDBJ whole genome shotgun (WGS) entry which is preliminary data.</text>
</comment>
<reference evidence="1" key="1">
    <citation type="submission" date="2023-04" db="EMBL/GenBank/DDBJ databases">
        <title>A chromosome-level genome assembly of the parasitoid wasp Eretmocerus hayati.</title>
        <authorList>
            <person name="Zhong Y."/>
            <person name="Liu S."/>
            <person name="Liu Y."/>
        </authorList>
    </citation>
    <scope>NUCLEOTIDE SEQUENCE</scope>
    <source>
        <strain evidence="1">ZJU_SS_LIU_2023</strain>
    </source>
</reference>
<proteinExistence type="predicted"/>
<dbReference type="EMBL" id="CM056744">
    <property type="protein sequence ID" value="KAJ8666847.1"/>
    <property type="molecule type" value="Genomic_DNA"/>
</dbReference>
<accession>A0ACC2N708</accession>
<evidence type="ECO:0000313" key="2">
    <source>
        <dbReference type="Proteomes" id="UP001239111"/>
    </source>
</evidence>
<dbReference type="Proteomes" id="UP001239111">
    <property type="component" value="Chromosome 4"/>
</dbReference>
<organism evidence="1 2">
    <name type="scientific">Eretmocerus hayati</name>
    <dbReference type="NCBI Taxonomy" id="131215"/>
    <lineage>
        <taxon>Eukaryota</taxon>
        <taxon>Metazoa</taxon>
        <taxon>Ecdysozoa</taxon>
        <taxon>Arthropoda</taxon>
        <taxon>Hexapoda</taxon>
        <taxon>Insecta</taxon>
        <taxon>Pterygota</taxon>
        <taxon>Neoptera</taxon>
        <taxon>Endopterygota</taxon>
        <taxon>Hymenoptera</taxon>
        <taxon>Apocrita</taxon>
        <taxon>Proctotrupomorpha</taxon>
        <taxon>Chalcidoidea</taxon>
        <taxon>Aphelinidae</taxon>
        <taxon>Aphelininae</taxon>
        <taxon>Eretmocerus</taxon>
    </lineage>
</organism>